<proteinExistence type="predicted"/>
<gene>
    <name evidence="1" type="ORF">C5167_017822</name>
</gene>
<dbReference type="Proteomes" id="UP000316621">
    <property type="component" value="Chromosome 2"/>
</dbReference>
<reference evidence="1 2" key="1">
    <citation type="journal article" date="2018" name="Science">
        <title>The opium poppy genome and morphinan production.</title>
        <authorList>
            <person name="Guo L."/>
            <person name="Winzer T."/>
            <person name="Yang X."/>
            <person name="Li Y."/>
            <person name="Ning Z."/>
            <person name="He Z."/>
            <person name="Teodor R."/>
            <person name="Lu Y."/>
            <person name="Bowser T.A."/>
            <person name="Graham I.A."/>
            <person name="Ye K."/>
        </authorList>
    </citation>
    <scope>NUCLEOTIDE SEQUENCE [LARGE SCALE GENOMIC DNA]</scope>
    <source>
        <strain evidence="2">cv. HN1</strain>
        <tissue evidence="1">Leaves</tissue>
    </source>
</reference>
<name>A0A4Y7IPK3_PAPSO</name>
<dbReference type="AlphaFoldDB" id="A0A4Y7IPK3"/>
<dbReference type="EMBL" id="CM010716">
    <property type="protein sequence ID" value="RZC49395.1"/>
    <property type="molecule type" value="Genomic_DNA"/>
</dbReference>
<evidence type="ECO:0000313" key="2">
    <source>
        <dbReference type="Proteomes" id="UP000316621"/>
    </source>
</evidence>
<keyword evidence="2" id="KW-1185">Reference proteome</keyword>
<evidence type="ECO:0000313" key="1">
    <source>
        <dbReference type="EMBL" id="RZC49395.1"/>
    </source>
</evidence>
<sequence length="66" mass="7411">MRSECEIPLLPKGSSSNTIYGERWLSTCCVMSVSYPQLEIILGAEKVSLSIRSFKGIKTEQSKSRR</sequence>
<organism evidence="1 2">
    <name type="scientific">Papaver somniferum</name>
    <name type="common">Opium poppy</name>
    <dbReference type="NCBI Taxonomy" id="3469"/>
    <lineage>
        <taxon>Eukaryota</taxon>
        <taxon>Viridiplantae</taxon>
        <taxon>Streptophyta</taxon>
        <taxon>Embryophyta</taxon>
        <taxon>Tracheophyta</taxon>
        <taxon>Spermatophyta</taxon>
        <taxon>Magnoliopsida</taxon>
        <taxon>Ranunculales</taxon>
        <taxon>Papaveraceae</taxon>
        <taxon>Papaveroideae</taxon>
        <taxon>Papaver</taxon>
    </lineage>
</organism>
<protein>
    <submittedName>
        <fullName evidence="1">Uncharacterized protein</fullName>
    </submittedName>
</protein>
<dbReference type="Gramene" id="RZC49395">
    <property type="protein sequence ID" value="RZC49395"/>
    <property type="gene ID" value="C5167_017822"/>
</dbReference>
<accession>A0A4Y7IPK3</accession>